<gene>
    <name evidence="1" type="ORF">LCGC14_2544500</name>
</gene>
<evidence type="ECO:0000313" key="1">
    <source>
        <dbReference type="EMBL" id="KKL11572.1"/>
    </source>
</evidence>
<name>A0A0F9BCJ6_9ZZZZ</name>
<feature type="non-terminal residue" evidence="1">
    <location>
        <position position="74"/>
    </location>
</feature>
<comment type="caution">
    <text evidence="1">The sequence shown here is derived from an EMBL/GenBank/DDBJ whole genome shotgun (WGS) entry which is preliminary data.</text>
</comment>
<dbReference type="EMBL" id="LAZR01041596">
    <property type="protein sequence ID" value="KKL11572.1"/>
    <property type="molecule type" value="Genomic_DNA"/>
</dbReference>
<accession>A0A0F9BCJ6</accession>
<proteinExistence type="predicted"/>
<reference evidence="1" key="1">
    <citation type="journal article" date="2015" name="Nature">
        <title>Complex archaea that bridge the gap between prokaryotes and eukaryotes.</title>
        <authorList>
            <person name="Spang A."/>
            <person name="Saw J.H."/>
            <person name="Jorgensen S.L."/>
            <person name="Zaremba-Niedzwiedzka K."/>
            <person name="Martijn J."/>
            <person name="Lind A.E."/>
            <person name="van Eijk R."/>
            <person name="Schleper C."/>
            <person name="Guy L."/>
            <person name="Ettema T.J."/>
        </authorList>
    </citation>
    <scope>NUCLEOTIDE SEQUENCE</scope>
</reference>
<sequence length="74" mass="8228">MAKKQSSAEKYKALVGVQFTQVEEGVKKLQKQMAPVGITLQKGMVKAFDTSLKQIERLKIELAAATDEATFREL</sequence>
<organism evidence="1">
    <name type="scientific">marine sediment metagenome</name>
    <dbReference type="NCBI Taxonomy" id="412755"/>
    <lineage>
        <taxon>unclassified sequences</taxon>
        <taxon>metagenomes</taxon>
        <taxon>ecological metagenomes</taxon>
    </lineage>
</organism>
<protein>
    <submittedName>
        <fullName evidence="1">Uncharacterized protein</fullName>
    </submittedName>
</protein>
<dbReference type="AlphaFoldDB" id="A0A0F9BCJ6"/>